<dbReference type="EMBL" id="JAAOAS010000582">
    <property type="protein sequence ID" value="KAF5573716.1"/>
    <property type="molecule type" value="Genomic_DNA"/>
</dbReference>
<accession>A0A8H5KJU5</accession>
<protein>
    <submittedName>
        <fullName evidence="1">Transcriptional regulatory moc3</fullName>
    </submittedName>
</protein>
<dbReference type="Proteomes" id="UP000546213">
    <property type="component" value="Unassembled WGS sequence"/>
</dbReference>
<proteinExistence type="predicted"/>
<gene>
    <name evidence="1" type="ORF">FPCIR_13890</name>
</gene>
<dbReference type="OrthoDB" id="3145928at2759"/>
<reference evidence="1 2" key="1">
    <citation type="submission" date="2020-05" db="EMBL/GenBank/DDBJ databases">
        <title>Identification and distribution of gene clusters putatively required for synthesis of sphingolipid metabolism inhibitors in phylogenetically diverse species of the filamentous fungus Fusarium.</title>
        <authorList>
            <person name="Kim H.-S."/>
            <person name="Busman M."/>
            <person name="Brown D.W."/>
            <person name="Divon H."/>
            <person name="Uhlig S."/>
            <person name="Proctor R.H."/>
        </authorList>
    </citation>
    <scope>NUCLEOTIDE SEQUENCE [LARGE SCALE GENOMIC DNA]</scope>
    <source>
        <strain evidence="1 2">NRRL 36939</strain>
    </source>
</reference>
<sequence>MLSLPKRKYPVMIRLVNIQEEAVLYSLVALASARKSGMLSPEGIPENENYTLQYYNVAICQLQSHLASGNKESIRIVAISYLIFIRLEPMRGKIKTGANQPHNGLNLLPLLNSKACMENGAFVLKARNDSIEEVVTGAFLLF</sequence>
<comment type="caution">
    <text evidence="1">The sequence shown here is derived from an EMBL/GenBank/DDBJ whole genome shotgun (WGS) entry which is preliminary data.</text>
</comment>
<name>A0A8H5KJU5_9HYPO</name>
<evidence type="ECO:0000313" key="2">
    <source>
        <dbReference type="Proteomes" id="UP000546213"/>
    </source>
</evidence>
<dbReference type="AlphaFoldDB" id="A0A8H5KJU5"/>
<organism evidence="1 2">
    <name type="scientific">Fusarium pseudocircinatum</name>
    <dbReference type="NCBI Taxonomy" id="56676"/>
    <lineage>
        <taxon>Eukaryota</taxon>
        <taxon>Fungi</taxon>
        <taxon>Dikarya</taxon>
        <taxon>Ascomycota</taxon>
        <taxon>Pezizomycotina</taxon>
        <taxon>Sordariomycetes</taxon>
        <taxon>Hypocreomycetidae</taxon>
        <taxon>Hypocreales</taxon>
        <taxon>Nectriaceae</taxon>
        <taxon>Fusarium</taxon>
        <taxon>Fusarium fujikuroi species complex</taxon>
    </lineage>
</organism>
<evidence type="ECO:0000313" key="1">
    <source>
        <dbReference type="EMBL" id="KAF5573716.1"/>
    </source>
</evidence>
<keyword evidence="2" id="KW-1185">Reference proteome</keyword>